<dbReference type="Gene3D" id="3.50.50.60">
    <property type="entry name" value="FAD/NAD(P)-binding domain"/>
    <property type="match status" value="1"/>
</dbReference>
<evidence type="ECO:0000313" key="10">
    <source>
        <dbReference type="EMBL" id="KAE8137563.1"/>
    </source>
</evidence>
<dbReference type="Proteomes" id="UP000325672">
    <property type="component" value="Unassembled WGS sequence"/>
</dbReference>
<evidence type="ECO:0000259" key="9">
    <source>
        <dbReference type="Pfam" id="PF07156"/>
    </source>
</evidence>
<proteinExistence type="inferred from homology"/>
<feature type="chain" id="PRO_5025065682" description="Prenylcysteine lyase domain-containing protein" evidence="8">
    <location>
        <begin position="37"/>
        <end position="588"/>
    </location>
</feature>
<evidence type="ECO:0000256" key="3">
    <source>
        <dbReference type="ARBA" id="ARBA00022630"/>
    </source>
</evidence>
<comment type="cofactor">
    <cofactor evidence="1">
        <name>FAD</name>
        <dbReference type="ChEBI" id="CHEBI:57692"/>
    </cofactor>
</comment>
<evidence type="ECO:0000256" key="2">
    <source>
        <dbReference type="ARBA" id="ARBA00009967"/>
    </source>
</evidence>
<dbReference type="InterPro" id="IPR017046">
    <property type="entry name" value="Prenylcysteine_Oxase1"/>
</dbReference>
<gene>
    <name evidence="10" type="ORF">BDV38DRAFT_292771</name>
</gene>
<evidence type="ECO:0000256" key="6">
    <source>
        <dbReference type="ARBA" id="ARBA00023002"/>
    </source>
</evidence>
<reference evidence="10 11" key="1">
    <citation type="submission" date="2019-04" db="EMBL/GenBank/DDBJ databases">
        <title>Friends and foes A comparative genomics study of 23 Aspergillus species from section Flavi.</title>
        <authorList>
            <consortium name="DOE Joint Genome Institute"/>
            <person name="Kjaerbolling I."/>
            <person name="Vesth T."/>
            <person name="Frisvad J.C."/>
            <person name="Nybo J.L."/>
            <person name="Theobald S."/>
            <person name="Kildgaard S."/>
            <person name="Isbrandt T."/>
            <person name="Kuo A."/>
            <person name="Sato A."/>
            <person name="Lyhne E.K."/>
            <person name="Kogle M.E."/>
            <person name="Wiebenga A."/>
            <person name="Kun R.S."/>
            <person name="Lubbers R.J."/>
            <person name="Makela M.R."/>
            <person name="Barry K."/>
            <person name="Chovatia M."/>
            <person name="Clum A."/>
            <person name="Daum C."/>
            <person name="Haridas S."/>
            <person name="He G."/>
            <person name="LaButti K."/>
            <person name="Lipzen A."/>
            <person name="Mondo S."/>
            <person name="Riley R."/>
            <person name="Salamov A."/>
            <person name="Simmons B.A."/>
            <person name="Magnuson J.K."/>
            <person name="Henrissat B."/>
            <person name="Mortensen U.H."/>
            <person name="Larsen T.O."/>
            <person name="Devries R.P."/>
            <person name="Grigoriev I.V."/>
            <person name="Machida M."/>
            <person name="Baker S.E."/>
            <person name="Andersen M.R."/>
        </authorList>
    </citation>
    <scope>NUCLEOTIDE SEQUENCE [LARGE SCALE GENOMIC DNA]</scope>
    <source>
        <strain evidence="10 11">CBS 117625</strain>
    </source>
</reference>
<keyword evidence="11" id="KW-1185">Reference proteome</keyword>
<dbReference type="Pfam" id="PF13450">
    <property type="entry name" value="NAD_binding_8"/>
    <property type="match status" value="1"/>
</dbReference>
<keyword evidence="7" id="KW-0325">Glycoprotein</keyword>
<dbReference type="GO" id="GO:0030327">
    <property type="term" value="P:prenylated protein catabolic process"/>
    <property type="evidence" value="ECO:0007669"/>
    <property type="project" value="TreeGrafter"/>
</dbReference>
<evidence type="ECO:0000256" key="5">
    <source>
        <dbReference type="ARBA" id="ARBA00022827"/>
    </source>
</evidence>
<organism evidence="10 11">
    <name type="scientific">Aspergillus pseudotamarii</name>
    <dbReference type="NCBI Taxonomy" id="132259"/>
    <lineage>
        <taxon>Eukaryota</taxon>
        <taxon>Fungi</taxon>
        <taxon>Dikarya</taxon>
        <taxon>Ascomycota</taxon>
        <taxon>Pezizomycotina</taxon>
        <taxon>Eurotiomycetes</taxon>
        <taxon>Eurotiomycetidae</taxon>
        <taxon>Eurotiales</taxon>
        <taxon>Aspergillaceae</taxon>
        <taxon>Aspergillus</taxon>
        <taxon>Aspergillus subgen. Circumdati</taxon>
    </lineage>
</organism>
<accession>A0A5N6SVZ2</accession>
<dbReference type="AlphaFoldDB" id="A0A5N6SVZ2"/>
<protein>
    <recommendedName>
        <fullName evidence="9">Prenylcysteine lyase domain-containing protein</fullName>
    </recommendedName>
</protein>
<keyword evidence="4 8" id="KW-0732">Signal</keyword>
<dbReference type="RefSeq" id="XP_031913626.1">
    <property type="nucleotide sequence ID" value="XM_032062087.1"/>
</dbReference>
<dbReference type="GO" id="GO:0001735">
    <property type="term" value="F:prenylcysteine oxidase activity"/>
    <property type="evidence" value="ECO:0007669"/>
    <property type="project" value="InterPro"/>
</dbReference>
<name>A0A5N6SVZ2_ASPPS</name>
<dbReference type="PANTHER" id="PTHR15944">
    <property type="entry name" value="FARNESYLCYSTEINE LYASE"/>
    <property type="match status" value="1"/>
</dbReference>
<evidence type="ECO:0000256" key="4">
    <source>
        <dbReference type="ARBA" id="ARBA00022729"/>
    </source>
</evidence>
<keyword evidence="5" id="KW-0274">FAD</keyword>
<dbReference type="GO" id="GO:0030328">
    <property type="term" value="P:prenylcysteine catabolic process"/>
    <property type="evidence" value="ECO:0007669"/>
    <property type="project" value="InterPro"/>
</dbReference>
<dbReference type="GeneID" id="43646297"/>
<evidence type="ECO:0000313" key="11">
    <source>
        <dbReference type="Proteomes" id="UP000325672"/>
    </source>
</evidence>
<evidence type="ECO:0000256" key="8">
    <source>
        <dbReference type="SAM" id="SignalP"/>
    </source>
</evidence>
<dbReference type="InterPro" id="IPR036188">
    <property type="entry name" value="FAD/NAD-bd_sf"/>
</dbReference>
<sequence>MSSAIKRAGGGRQPYRLPLLLTVLCNLILLAQLCTSEGVSIDRYRQGYRRGNAVYYDDLSGIKEMFNEPLYIKANASVKVYPPKSIAVIGGGMGGVSVAHSFGPESCRVNSPQVTIFEKEDRLGGRIHSVPKYDEADCDVAEAGGHTFDWRTYGGSAASIAEDVGVPLQEIYPGETSNDILVRVGAWNGEELIESRYEPAPTLRTYLKKLPSQIAMYICERRWGDTKGCEEDWAWAVPKPITQVNKGVSDAMRKFAELWGIDIWRHKKTYPRRGGNARLLKRAVRLSEAELNLNSTVSRIVRHEDLTFDIHWTKEFPDGQTEAHVDQVDAVVIAAPFHQTGITIEPPLPSTPVEVNYTPLHVTHFITRHRLDPRAFNRSQSNEIPDTILNLNGDKAPHATRPSSLPSFLAITREDSSYAAGCIVDMESQYRIISLNPISDSDIANLINASRQAPEDVTFPHQACYPVRQDWAMPFGVDSPEPDHMYAEFEAKAAEIEWHELEGEGNDGWYLRNIGCVNAPTIRWIHRRYWPNGVPIVNHDAKWDRRIELAPRLFYVNGFEGFEGASISQSGRTGQRIMYDLLYNYINP</sequence>
<comment type="similarity">
    <text evidence="2">Belongs to the prenylcysteine oxidase family.</text>
</comment>
<dbReference type="OrthoDB" id="437369at2759"/>
<evidence type="ECO:0000256" key="7">
    <source>
        <dbReference type="ARBA" id="ARBA00023180"/>
    </source>
</evidence>
<dbReference type="PANTHER" id="PTHR15944:SF0">
    <property type="entry name" value="PRENYLCYSTEINE LYASE DOMAIN-CONTAINING PROTEIN"/>
    <property type="match status" value="1"/>
</dbReference>
<keyword evidence="3" id="KW-0285">Flavoprotein</keyword>
<evidence type="ECO:0000256" key="1">
    <source>
        <dbReference type="ARBA" id="ARBA00001974"/>
    </source>
</evidence>
<dbReference type="InterPro" id="IPR010795">
    <property type="entry name" value="Prenylcys_lyase"/>
</dbReference>
<dbReference type="EMBL" id="ML743576">
    <property type="protein sequence ID" value="KAE8137563.1"/>
    <property type="molecule type" value="Genomic_DNA"/>
</dbReference>
<dbReference type="Pfam" id="PF07156">
    <property type="entry name" value="Prenylcys_lyase"/>
    <property type="match status" value="1"/>
</dbReference>
<keyword evidence="6" id="KW-0560">Oxidoreductase</keyword>
<feature type="domain" description="Prenylcysteine lyase" evidence="9">
    <location>
        <begin position="273"/>
        <end position="450"/>
    </location>
</feature>
<dbReference type="SUPFAM" id="SSF51905">
    <property type="entry name" value="FAD/NAD(P)-binding domain"/>
    <property type="match status" value="1"/>
</dbReference>
<feature type="signal peptide" evidence="8">
    <location>
        <begin position="1"/>
        <end position="36"/>
    </location>
</feature>